<proteinExistence type="predicted"/>
<dbReference type="Proteomes" id="UP000195273">
    <property type="component" value="Chromosome"/>
</dbReference>
<sequence length="297" mass="30173">MTAANIPPRPAQITPPQQGVAVPSYIDWAAILAGAVFALAISFVLISFGAGLGLSLTSPYEGEGVSAAWIAIAAGIWFAWVMVTAFGAGGYLAGRMRSQIGDATSDEVSARDGMHGLIVWALGAVVSLMIGASGISGLVGAGSAVLGSGAQSTTEAVTEAVSADYFADLMLRPAVNATADTDPATREEIAGIITRTVTTGNMTARDQSYLAQVIATNSTLTQQEARSRVTQIGAELDQAMTAARDAVEQARVAGIVFGFIAAATLLIGAVAALFAAMAGGHHRDAGTGFDAIAARRD</sequence>
<keyword evidence="3" id="KW-1185">Reference proteome</keyword>
<feature type="transmembrane region" description="Helical" evidence="1">
    <location>
        <begin position="25"/>
        <end position="48"/>
    </location>
</feature>
<evidence type="ECO:0000313" key="3">
    <source>
        <dbReference type="Proteomes" id="UP000195273"/>
    </source>
</evidence>
<evidence type="ECO:0000313" key="2">
    <source>
        <dbReference type="EMBL" id="ARU02910.1"/>
    </source>
</evidence>
<accession>A0A1Y0EHK9</accession>
<dbReference type="KEGG" id="lvs:LOKVESSMR4R_03643"/>
<feature type="transmembrane region" description="Helical" evidence="1">
    <location>
        <begin position="114"/>
        <end position="139"/>
    </location>
</feature>
<feature type="transmembrane region" description="Helical" evidence="1">
    <location>
        <begin position="252"/>
        <end position="276"/>
    </location>
</feature>
<dbReference type="EMBL" id="CP021431">
    <property type="protein sequence ID" value="ARU02910.1"/>
    <property type="molecule type" value="Genomic_DNA"/>
</dbReference>
<gene>
    <name evidence="2" type="ORF">LOKVESSMR4R_03643</name>
</gene>
<evidence type="ECO:0008006" key="4">
    <source>
        <dbReference type="Google" id="ProtNLM"/>
    </source>
</evidence>
<dbReference type="OrthoDB" id="7032238at2"/>
<dbReference type="RefSeq" id="WP_087211694.1">
    <property type="nucleotide sequence ID" value="NZ_CP021431.1"/>
</dbReference>
<keyword evidence="1" id="KW-0472">Membrane</keyword>
<protein>
    <recommendedName>
        <fullName evidence="4">PhnA-like protein</fullName>
    </recommendedName>
</protein>
<keyword evidence="1" id="KW-0812">Transmembrane</keyword>
<name>A0A1Y0EHK9_9RHOB</name>
<feature type="transmembrane region" description="Helical" evidence="1">
    <location>
        <begin position="68"/>
        <end position="93"/>
    </location>
</feature>
<keyword evidence="1" id="KW-1133">Transmembrane helix</keyword>
<evidence type="ECO:0000256" key="1">
    <source>
        <dbReference type="SAM" id="Phobius"/>
    </source>
</evidence>
<organism evidence="2 3">
    <name type="scientific">Yoonia vestfoldensis</name>
    <dbReference type="NCBI Taxonomy" id="245188"/>
    <lineage>
        <taxon>Bacteria</taxon>
        <taxon>Pseudomonadati</taxon>
        <taxon>Pseudomonadota</taxon>
        <taxon>Alphaproteobacteria</taxon>
        <taxon>Rhodobacterales</taxon>
        <taxon>Paracoccaceae</taxon>
        <taxon>Yoonia</taxon>
    </lineage>
</organism>
<reference evidence="2 3" key="1">
    <citation type="submission" date="2017-05" db="EMBL/GenBank/DDBJ databases">
        <title>Genome Sequence of Loktanella vestfoldensis Strain SMR4r Isolated from a Culture of the Diatom Skeletonema marinoi.</title>
        <authorList>
            <person name="Topel M."/>
            <person name="Pinder M.I.M."/>
            <person name="Johansson O.N."/>
            <person name="Kourtchenko O."/>
            <person name="Godhe A."/>
            <person name="Clarke A.K."/>
        </authorList>
    </citation>
    <scope>NUCLEOTIDE SEQUENCE [LARGE SCALE GENOMIC DNA]</scope>
    <source>
        <strain evidence="2 3">SMR4r</strain>
    </source>
</reference>
<dbReference type="AlphaFoldDB" id="A0A1Y0EHK9"/>